<gene>
    <name evidence="7" type="ORF">EAH73_05125</name>
</gene>
<evidence type="ECO:0000313" key="8">
    <source>
        <dbReference type="Proteomes" id="UP000317646"/>
    </source>
</evidence>
<dbReference type="AlphaFoldDB" id="A0A502GYJ4"/>
<feature type="domain" description="Penicillin-binding protein transpeptidase" evidence="5">
    <location>
        <begin position="251"/>
        <end position="578"/>
    </location>
</feature>
<keyword evidence="2" id="KW-0645">Protease</keyword>
<feature type="compositionally biased region" description="Pro residues" evidence="4">
    <location>
        <begin position="619"/>
        <end position="638"/>
    </location>
</feature>
<sequence>MAGKNWLITVCGWLVLAGLGLGACSSPSGPAADEAAETYARRREVTAAPTHRGRILDRHDSVLVDTRLNYLLAVPQRPGLDSATTVALNDLLGWPDSTLVRRLAEARPYPGARTPGPIQLVLTPAEAERVRSHQAEWPELALAEAERRTYTVGTAAPVLGYQAANAQPFINQIVKYRRGRFYRLRNGGVETYYNGLLTGHRGYLHPLVDAAGGRHGSWAPDTAFQDGQDLHLALDAKLQAYAESLLGGRKGYLVALDPRTGEILCSVSAPTYAPAALTAPDQAGVRRQLLENEDLPLLNRPAVLANPPGSVFKLVNAAIALQLGAITPGTGFPCDQSLISCVHHHPEARTLTLGLQYSCNPYFYQTMRAVIDHVPDSLVADTVGARHANLAQWQRYAQSFGLDTLLGVDLPREQAGFLPTPAYYDKARHTRNWRFRSIYSLSVGQGEINLTGLQMANMVAIIANRGWYYTPHFVRGVGTGGPLPRFLVKHHTLVDSANLEALVPGMLAVMHRGGTAEASSLADVGITIAGKTGTVQNDEGDDHATFVAFAPAQNPKIAVAVYLENAGFGATAAAPCAALVIEKYLRGSIAPRRKRWERRMQYRGRSYELAHRLGRKRPPPAPVVPPIAVPPVAAPEGR</sequence>
<dbReference type="InterPro" id="IPR050515">
    <property type="entry name" value="Beta-lactam/transpept"/>
</dbReference>
<keyword evidence="8" id="KW-1185">Reference proteome</keyword>
<evidence type="ECO:0000256" key="2">
    <source>
        <dbReference type="ARBA" id="ARBA00022645"/>
    </source>
</evidence>
<keyword evidence="7" id="KW-0808">Transferase</keyword>
<evidence type="ECO:0000313" key="7">
    <source>
        <dbReference type="EMBL" id="TPG67121.1"/>
    </source>
</evidence>
<dbReference type="GO" id="GO:0005886">
    <property type="term" value="C:plasma membrane"/>
    <property type="evidence" value="ECO:0007669"/>
    <property type="project" value="TreeGrafter"/>
</dbReference>
<organism evidence="7 8">
    <name type="scientific">Hymenobacter nivis</name>
    <dbReference type="NCBI Taxonomy" id="1850093"/>
    <lineage>
        <taxon>Bacteria</taxon>
        <taxon>Pseudomonadati</taxon>
        <taxon>Bacteroidota</taxon>
        <taxon>Cytophagia</taxon>
        <taxon>Cytophagales</taxon>
        <taxon>Hymenobacteraceae</taxon>
        <taxon>Hymenobacter</taxon>
    </lineage>
</organism>
<dbReference type="OrthoDB" id="9766847at2"/>
<reference evidence="7 8" key="1">
    <citation type="journal article" date="2019" name="Environ. Microbiol.">
        <title>Species interactions and distinct microbial communities in high Arctic permafrost affected cryosols are associated with the CH4 and CO2 gas fluxes.</title>
        <authorList>
            <person name="Altshuler I."/>
            <person name="Hamel J."/>
            <person name="Turney S."/>
            <person name="Magnuson E."/>
            <person name="Levesque R."/>
            <person name="Greer C."/>
            <person name="Whyte L.G."/>
        </authorList>
    </citation>
    <scope>NUCLEOTIDE SEQUENCE [LARGE SCALE GENOMIC DNA]</scope>
    <source>
        <strain evidence="7 8">S9.2P</strain>
    </source>
</reference>
<evidence type="ECO:0000259" key="5">
    <source>
        <dbReference type="Pfam" id="PF00905"/>
    </source>
</evidence>
<keyword evidence="2" id="KW-0121">Carboxypeptidase</keyword>
<evidence type="ECO:0000259" key="6">
    <source>
        <dbReference type="Pfam" id="PF03717"/>
    </source>
</evidence>
<dbReference type="Gene3D" id="3.90.1310.10">
    <property type="entry name" value="Penicillin-binding protein 2a (Domain 2)"/>
    <property type="match status" value="1"/>
</dbReference>
<dbReference type="Proteomes" id="UP000317646">
    <property type="component" value="Unassembled WGS sequence"/>
</dbReference>
<dbReference type="Pfam" id="PF03717">
    <property type="entry name" value="PBP_dimer"/>
    <property type="match status" value="1"/>
</dbReference>
<feature type="region of interest" description="Disordered" evidence="4">
    <location>
        <begin position="614"/>
        <end position="638"/>
    </location>
</feature>
<evidence type="ECO:0000256" key="3">
    <source>
        <dbReference type="ARBA" id="ARBA00023136"/>
    </source>
</evidence>
<dbReference type="GO" id="GO:0071555">
    <property type="term" value="P:cell wall organization"/>
    <property type="evidence" value="ECO:0007669"/>
    <property type="project" value="TreeGrafter"/>
</dbReference>
<dbReference type="InterPro" id="IPR012338">
    <property type="entry name" value="Beta-lactam/transpept-like"/>
</dbReference>
<dbReference type="SUPFAM" id="SSF56519">
    <property type="entry name" value="Penicillin binding protein dimerisation domain"/>
    <property type="match status" value="1"/>
</dbReference>
<keyword evidence="2" id="KW-0378">Hydrolase</keyword>
<dbReference type="Gene3D" id="3.40.710.10">
    <property type="entry name" value="DD-peptidase/beta-lactamase superfamily"/>
    <property type="match status" value="1"/>
</dbReference>
<keyword evidence="3" id="KW-0472">Membrane</keyword>
<dbReference type="Pfam" id="PF00905">
    <property type="entry name" value="Transpeptidase"/>
    <property type="match status" value="1"/>
</dbReference>
<accession>A0A502GYJ4</accession>
<dbReference type="PANTHER" id="PTHR30627">
    <property type="entry name" value="PEPTIDOGLYCAN D,D-TRANSPEPTIDASE"/>
    <property type="match status" value="1"/>
</dbReference>
<name>A0A502GYJ4_9BACT</name>
<dbReference type="GO" id="GO:0016740">
    <property type="term" value="F:transferase activity"/>
    <property type="evidence" value="ECO:0007669"/>
    <property type="project" value="UniProtKB-KW"/>
</dbReference>
<dbReference type="PROSITE" id="PS51257">
    <property type="entry name" value="PROKAR_LIPOPROTEIN"/>
    <property type="match status" value="1"/>
</dbReference>
<dbReference type="GO" id="GO:0008658">
    <property type="term" value="F:penicillin binding"/>
    <property type="evidence" value="ECO:0007669"/>
    <property type="project" value="InterPro"/>
</dbReference>
<dbReference type="InterPro" id="IPR036138">
    <property type="entry name" value="PBP_dimer_sf"/>
</dbReference>
<dbReference type="EMBL" id="RCYZ01000002">
    <property type="protein sequence ID" value="TPG67121.1"/>
    <property type="molecule type" value="Genomic_DNA"/>
</dbReference>
<dbReference type="RefSeq" id="WP_140465430.1">
    <property type="nucleotide sequence ID" value="NZ_RCYZ01000002.1"/>
</dbReference>
<dbReference type="InterPro" id="IPR001460">
    <property type="entry name" value="PCN-bd_Tpept"/>
</dbReference>
<comment type="caution">
    <text evidence="7">The sequence shown here is derived from an EMBL/GenBank/DDBJ whole genome shotgun (WGS) entry which is preliminary data.</text>
</comment>
<feature type="domain" description="Penicillin-binding protein dimerisation" evidence="6">
    <location>
        <begin position="49"/>
        <end position="212"/>
    </location>
</feature>
<evidence type="ECO:0000256" key="1">
    <source>
        <dbReference type="ARBA" id="ARBA00004370"/>
    </source>
</evidence>
<dbReference type="SUPFAM" id="SSF56601">
    <property type="entry name" value="beta-lactamase/transpeptidase-like"/>
    <property type="match status" value="1"/>
</dbReference>
<comment type="subcellular location">
    <subcellularLocation>
        <location evidence="1">Membrane</location>
    </subcellularLocation>
</comment>
<dbReference type="GO" id="GO:0004180">
    <property type="term" value="F:carboxypeptidase activity"/>
    <property type="evidence" value="ECO:0007669"/>
    <property type="project" value="UniProtKB-KW"/>
</dbReference>
<proteinExistence type="predicted"/>
<dbReference type="InterPro" id="IPR005311">
    <property type="entry name" value="PBP_dimer"/>
</dbReference>
<evidence type="ECO:0000256" key="4">
    <source>
        <dbReference type="SAM" id="MobiDB-lite"/>
    </source>
</evidence>
<protein>
    <submittedName>
        <fullName evidence="7">Peptidoglycan glycosyltransferase</fullName>
    </submittedName>
</protein>